<dbReference type="RefSeq" id="WP_114348206.1">
    <property type="nucleotide sequence ID" value="NZ_QPJL01000003.1"/>
</dbReference>
<dbReference type="OrthoDB" id="9815501at2"/>
<comment type="similarity">
    <text evidence="1">Belongs to the ParD antitoxin family.</text>
</comment>
<dbReference type="InterPro" id="IPR010985">
    <property type="entry name" value="Ribbon_hlx_hlx"/>
</dbReference>
<proteinExistence type="inferred from homology"/>
<dbReference type="PANTHER" id="PTHR36582">
    <property type="entry name" value="ANTITOXIN PARD"/>
    <property type="match status" value="1"/>
</dbReference>
<dbReference type="EMBL" id="QPJL01000003">
    <property type="protein sequence ID" value="RCW87127.1"/>
    <property type="molecule type" value="Genomic_DNA"/>
</dbReference>
<keyword evidence="2" id="KW-1277">Toxin-antitoxin system</keyword>
<dbReference type="NCBIfam" id="TIGR02606">
    <property type="entry name" value="antidote_CC2985"/>
    <property type="match status" value="1"/>
</dbReference>
<accession>A0A368Z7J1</accession>
<dbReference type="Pfam" id="PF03693">
    <property type="entry name" value="ParD_antitoxin"/>
    <property type="match status" value="1"/>
</dbReference>
<evidence type="ECO:0000256" key="2">
    <source>
        <dbReference type="ARBA" id="ARBA00022649"/>
    </source>
</evidence>
<keyword evidence="4" id="KW-1185">Reference proteome</keyword>
<dbReference type="InterPro" id="IPR038296">
    <property type="entry name" value="ParD_sf"/>
</dbReference>
<protein>
    <submittedName>
        <fullName evidence="3">Antitoxin ParD1/3/4</fullName>
    </submittedName>
</protein>
<evidence type="ECO:0000313" key="3">
    <source>
        <dbReference type="EMBL" id="RCW87127.1"/>
    </source>
</evidence>
<dbReference type="SUPFAM" id="SSF47598">
    <property type="entry name" value="Ribbon-helix-helix"/>
    <property type="match status" value="1"/>
</dbReference>
<dbReference type="InterPro" id="IPR022789">
    <property type="entry name" value="ParD"/>
</dbReference>
<dbReference type="PANTHER" id="PTHR36582:SF2">
    <property type="entry name" value="ANTITOXIN PARD"/>
    <property type="match status" value="1"/>
</dbReference>
<reference evidence="3 4" key="1">
    <citation type="submission" date="2018-07" db="EMBL/GenBank/DDBJ databases">
        <title>Genomic Encyclopedia of Type Strains, Phase III (KMG-III): the genomes of soil and plant-associated and newly described type strains.</title>
        <authorList>
            <person name="Whitman W."/>
        </authorList>
    </citation>
    <scope>NUCLEOTIDE SEQUENCE [LARGE SCALE GENOMIC DNA]</scope>
    <source>
        <strain evidence="3 4">CECT 8525</strain>
    </source>
</reference>
<dbReference type="Proteomes" id="UP000253345">
    <property type="component" value="Unassembled WGS sequence"/>
</dbReference>
<evidence type="ECO:0000256" key="1">
    <source>
        <dbReference type="ARBA" id="ARBA00008580"/>
    </source>
</evidence>
<dbReference type="GO" id="GO:0006355">
    <property type="term" value="P:regulation of DNA-templated transcription"/>
    <property type="evidence" value="ECO:0007669"/>
    <property type="project" value="InterPro"/>
</dbReference>
<dbReference type="AlphaFoldDB" id="A0A368Z7J1"/>
<comment type="caution">
    <text evidence="3">The sequence shown here is derived from an EMBL/GenBank/DDBJ whole genome shotgun (WGS) entry which is preliminary data.</text>
</comment>
<name>A0A368Z7J1_9RHOB</name>
<evidence type="ECO:0000313" key="4">
    <source>
        <dbReference type="Proteomes" id="UP000253345"/>
    </source>
</evidence>
<organism evidence="3 4">
    <name type="scientific">Paracoccus lutimaris</name>
    <dbReference type="NCBI Taxonomy" id="1490030"/>
    <lineage>
        <taxon>Bacteria</taxon>
        <taxon>Pseudomonadati</taxon>
        <taxon>Pseudomonadota</taxon>
        <taxon>Alphaproteobacteria</taxon>
        <taxon>Rhodobacterales</taxon>
        <taxon>Paracoccaceae</taxon>
        <taxon>Paracoccus</taxon>
    </lineage>
</organism>
<gene>
    <name evidence="3" type="ORF">DFP89_103131</name>
</gene>
<sequence>MISTALGPQFETFVASLVEAGRYTSKSEVLREGIRLVQQRETRLATLDQALARSLSDAEAGRVRTATEVFSRLEVKYRAPDHLAE</sequence>
<dbReference type="Gene3D" id="6.10.10.120">
    <property type="entry name" value="Antitoxin ParD1-like"/>
    <property type="match status" value="1"/>
</dbReference>